<evidence type="ECO:0000256" key="1">
    <source>
        <dbReference type="ARBA" id="ARBA00001933"/>
    </source>
</evidence>
<dbReference type="GO" id="GO:0030170">
    <property type="term" value="F:pyridoxal phosphate binding"/>
    <property type="evidence" value="ECO:0007669"/>
    <property type="project" value="InterPro"/>
</dbReference>
<feature type="domain" description="Aminotransferase class I/classII large" evidence="5">
    <location>
        <begin position="38"/>
        <end position="425"/>
    </location>
</feature>
<dbReference type="Gene3D" id="3.90.1150.10">
    <property type="entry name" value="Aspartate Aminotransferase, domain 1"/>
    <property type="match status" value="1"/>
</dbReference>
<organism evidence="6 7">
    <name type="scientific">Aspergillus uvarum CBS 121591</name>
    <dbReference type="NCBI Taxonomy" id="1448315"/>
    <lineage>
        <taxon>Eukaryota</taxon>
        <taxon>Fungi</taxon>
        <taxon>Dikarya</taxon>
        <taxon>Ascomycota</taxon>
        <taxon>Pezizomycotina</taxon>
        <taxon>Eurotiomycetes</taxon>
        <taxon>Eurotiomycetidae</taxon>
        <taxon>Eurotiales</taxon>
        <taxon>Aspergillaceae</taxon>
        <taxon>Aspergillus</taxon>
        <taxon>Aspergillus subgen. Circumdati</taxon>
    </lineage>
</organism>
<keyword evidence="4" id="KW-0663">Pyridoxal phosphate</keyword>
<dbReference type="RefSeq" id="XP_025497085.1">
    <property type="nucleotide sequence ID" value="XM_025638932.1"/>
</dbReference>
<evidence type="ECO:0000256" key="4">
    <source>
        <dbReference type="ARBA" id="ARBA00022898"/>
    </source>
</evidence>
<evidence type="ECO:0000313" key="6">
    <source>
        <dbReference type="EMBL" id="PYH86885.1"/>
    </source>
</evidence>
<dbReference type="InterPro" id="IPR015422">
    <property type="entry name" value="PyrdxlP-dep_Trfase_small"/>
</dbReference>
<evidence type="ECO:0000313" key="7">
    <source>
        <dbReference type="Proteomes" id="UP000248340"/>
    </source>
</evidence>
<keyword evidence="6" id="KW-0032">Aminotransferase</keyword>
<dbReference type="STRING" id="1448315.A0A319CN77"/>
<dbReference type="Gene3D" id="3.40.640.10">
    <property type="entry name" value="Type I PLP-dependent aspartate aminotransferase-like (Major domain)"/>
    <property type="match status" value="1"/>
</dbReference>
<dbReference type="OrthoDB" id="2382073at2759"/>
<dbReference type="VEuPathDB" id="FungiDB:BO82DRAFT_397452"/>
<reference evidence="6 7" key="1">
    <citation type="submission" date="2016-12" db="EMBL/GenBank/DDBJ databases">
        <title>The genomes of Aspergillus section Nigri reveals drivers in fungal speciation.</title>
        <authorList>
            <consortium name="DOE Joint Genome Institute"/>
            <person name="Vesth T.C."/>
            <person name="Nybo J."/>
            <person name="Theobald S."/>
            <person name="Brandl J."/>
            <person name="Frisvad J.C."/>
            <person name="Nielsen K.F."/>
            <person name="Lyhne E.K."/>
            <person name="Kogle M.E."/>
            <person name="Kuo A."/>
            <person name="Riley R."/>
            <person name="Clum A."/>
            <person name="Nolan M."/>
            <person name="Lipzen A."/>
            <person name="Salamov A."/>
            <person name="Henrissat B."/>
            <person name="Wiebenga A."/>
            <person name="De Vries R.P."/>
            <person name="Grigoriev I.V."/>
            <person name="Mortensen U.H."/>
            <person name="Andersen M.R."/>
            <person name="Baker S.E."/>
        </authorList>
    </citation>
    <scope>NUCLEOTIDE SEQUENCE [LARGE SCALE GENOMIC DNA]</scope>
    <source>
        <strain evidence="6 7">CBS 121591</strain>
    </source>
</reference>
<dbReference type="GO" id="GO:0008483">
    <property type="term" value="F:transaminase activity"/>
    <property type="evidence" value="ECO:0007669"/>
    <property type="project" value="UniProtKB-KW"/>
</dbReference>
<gene>
    <name evidence="6" type="ORF">BO82DRAFT_397452</name>
</gene>
<dbReference type="EMBL" id="KZ821675">
    <property type="protein sequence ID" value="PYH86885.1"/>
    <property type="molecule type" value="Genomic_DNA"/>
</dbReference>
<name>A0A319CN77_9EURO</name>
<evidence type="ECO:0000259" key="5">
    <source>
        <dbReference type="Pfam" id="PF00155"/>
    </source>
</evidence>
<accession>A0A319CN77</accession>
<dbReference type="InterPro" id="IPR015421">
    <property type="entry name" value="PyrdxlP-dep_Trfase_major"/>
</dbReference>
<dbReference type="Pfam" id="PF00155">
    <property type="entry name" value="Aminotran_1_2"/>
    <property type="match status" value="1"/>
</dbReference>
<sequence length="448" mass="49503">MALGPKILDRKLRLALVQRQREGRLIQPASPSEVQGTIDFGSNDTLSLSSSGALSGAFLHQLENHPDFTVGSSSTRVFEGTRQYLEDIERDLAIFYKAENAMVFGSGFDANVAIWSVISQPGDIVIFDELMHACARQGMKNGRAKAVPFVHNDCASLRNCLENARERNRGITEGKQVVFICFESVYSMDGDEAPIHEIIKIASESLPLGNYVLVIDEAHSNGLVGPNGSGLIRQYGLEEKFTIRVQTCGKALGASGGEVLASSATQPAKIPEGVVLCNNTIKQTLLNYPGNVIFTTAPSFVTVAAIRAAYELLASEGGDRRRAQLQHNIEFTYWTLTNHPQWEQAKDRGIIRLPTETGWHSRAFRSAIFALVTQPGKARSLAKPLQQAKFWVNAVEFPIVPRNLDRMRLMIHADNTEEQISAVVQLIMRWAMGQMESETMNSDRMARL</sequence>
<dbReference type="SUPFAM" id="SSF53383">
    <property type="entry name" value="PLP-dependent transferases"/>
    <property type="match status" value="1"/>
</dbReference>
<keyword evidence="3 6" id="KW-0808">Transferase</keyword>
<dbReference type="InterPro" id="IPR004839">
    <property type="entry name" value="Aminotransferase_I/II_large"/>
</dbReference>
<evidence type="ECO:0000256" key="3">
    <source>
        <dbReference type="ARBA" id="ARBA00022679"/>
    </source>
</evidence>
<dbReference type="AlphaFoldDB" id="A0A319CN77"/>
<dbReference type="PANTHER" id="PTHR13693:SF77">
    <property type="entry name" value="8-AMINO-7-OXONONANOATE SYNTHASE"/>
    <property type="match status" value="1"/>
</dbReference>
<dbReference type="InterPro" id="IPR015424">
    <property type="entry name" value="PyrdxlP-dep_Trfase"/>
</dbReference>
<comment type="similarity">
    <text evidence="2">Belongs to the class-II pyridoxal-phosphate-dependent aminotransferase family. BioF subfamily.</text>
</comment>
<dbReference type="InterPro" id="IPR050087">
    <property type="entry name" value="AON_synthase_class-II"/>
</dbReference>
<dbReference type="Proteomes" id="UP000248340">
    <property type="component" value="Unassembled WGS sequence"/>
</dbReference>
<dbReference type="GeneID" id="37141674"/>
<keyword evidence="7" id="KW-1185">Reference proteome</keyword>
<comment type="cofactor">
    <cofactor evidence="1">
        <name>pyridoxal 5'-phosphate</name>
        <dbReference type="ChEBI" id="CHEBI:597326"/>
    </cofactor>
</comment>
<dbReference type="PANTHER" id="PTHR13693">
    <property type="entry name" value="CLASS II AMINOTRANSFERASE/8-AMINO-7-OXONONANOATE SYNTHASE"/>
    <property type="match status" value="1"/>
</dbReference>
<evidence type="ECO:0000256" key="2">
    <source>
        <dbReference type="ARBA" id="ARBA00010008"/>
    </source>
</evidence>
<protein>
    <submittedName>
        <fullName evidence="6">Class II aminotransferase/8-amino-7-oxononanoate synthase</fullName>
    </submittedName>
</protein>
<proteinExistence type="inferred from homology"/>
<dbReference type="GO" id="GO:0009102">
    <property type="term" value="P:biotin biosynthetic process"/>
    <property type="evidence" value="ECO:0007669"/>
    <property type="project" value="TreeGrafter"/>
</dbReference>